<dbReference type="OrthoDB" id="5288828at2759"/>
<dbReference type="InterPro" id="IPR016024">
    <property type="entry name" value="ARM-type_fold"/>
</dbReference>
<keyword evidence="4" id="KW-1185">Reference proteome</keyword>
<protein>
    <recommendedName>
        <fullName evidence="2">DUF2293 domain-containing protein</fullName>
    </recommendedName>
</protein>
<reference evidence="3 4" key="1">
    <citation type="submission" date="2018-06" db="EMBL/GenBank/DDBJ databases">
        <title>Genome Sequence of the Brown Rot Fungal Pathogen Monilinia fructigena.</title>
        <authorList>
            <person name="Landi L."/>
            <person name="De Miccolis Angelini R.M."/>
            <person name="Pollastro S."/>
            <person name="Abate D."/>
            <person name="Faretra F."/>
            <person name="Romanazzi G."/>
        </authorList>
    </citation>
    <scope>NUCLEOTIDE SEQUENCE [LARGE SCALE GENOMIC DNA]</scope>
    <source>
        <strain evidence="3 4">Mfrg269</strain>
    </source>
</reference>
<feature type="compositionally biased region" description="Basic and acidic residues" evidence="1">
    <location>
        <begin position="753"/>
        <end position="764"/>
    </location>
</feature>
<proteinExistence type="predicted"/>
<feature type="region of interest" description="Disordered" evidence="1">
    <location>
        <begin position="484"/>
        <end position="508"/>
    </location>
</feature>
<feature type="compositionally biased region" description="Acidic residues" evidence="1">
    <location>
        <begin position="321"/>
        <end position="359"/>
    </location>
</feature>
<comment type="caution">
    <text evidence="3">The sequence shown here is derived from an EMBL/GenBank/DDBJ whole genome shotgun (WGS) entry which is preliminary data.</text>
</comment>
<sequence length="920" mass="106298">MVGRRQRALKAKGLVHRNAQKEAREAKKSQKIRPARAGKKDRHAAKLERRAAKLERRKKEKKSYTAQDWAEPAPDHLIAKLDLPKHSSKYQSYFEFAENKEKKKKLEFQVTNNPNPPPGFTYVPIGDPTLTNACKELSREQNAMIFIVSRSKEDNSKISEHVFRTGYHFREVIVDEARKIVGDTVVSNTAHGLIEPIPESQEEINKQADGAIRDLFPRIPNTDRQRIIEHAFQKGVKFHGEPTVGLQADLPLARRVQLAVLAHIRHTHTRYDKLLRETSWINARKVVEPVCLDVLVKWRGDEETGRDQMDEILREVVIITDSDEEDDDDDDEDDDEDDDDDDDSDEDDDSEEDEEEDNTSAESTTMTLQAGPQSRQPLGFEHNSYATGAGHSDFISSYSRSRVRSNEGPRKLQPRFKRYQAAWDEALNRRQNADELNGASKQGYEASIRPAQSNNSQHYQEMLRQQTPTTVTRPNRGTEYLDHGAEPRHSIPPEHQIRHHYPQERPPSRTLIRRDEVTVRPLHDRPAFHPPNLNSAPQVSREPRPQVAIRASPTRSGFQDMLALSIEEQNDNMNMSPRLDRNAVGDPGRHQASFPRRVVERSRMYPGLREVIVIDDDDDDSPYPKRRRVIEDDYGRFRPYPSREQYGHTTPNFPIKDANRRPIVLPRHTEGLSTNLPTASSRPVLSERVPIHEMSDFRPHEMHSDSSRRDDERITYRQHVPISRREMAMPRPYLMYSDETCDPQRVASDNVRVAERDQFVRPEQVEPGQRYYLQRPASPDQPVSRRISRSQNMDGPADQAFIQRFSQSEHEPSFSRPQDGPVSYQRFIPNVHRQADEPDQLARPFTVIRPVQARPPARYLDMPEIPGERSDLPIYYERRDPHITERHMSNHTMRVSIPPDGNGPAYTRIMQPSRQFITLG</sequence>
<feature type="region of interest" description="Disordered" evidence="1">
    <location>
        <begin position="317"/>
        <end position="386"/>
    </location>
</feature>
<feature type="region of interest" description="Disordered" evidence="1">
    <location>
        <begin position="637"/>
        <end position="657"/>
    </location>
</feature>
<feature type="region of interest" description="Disordered" evidence="1">
    <location>
        <begin position="1"/>
        <end position="68"/>
    </location>
</feature>
<dbReference type="SUPFAM" id="SSF48371">
    <property type="entry name" value="ARM repeat"/>
    <property type="match status" value="1"/>
</dbReference>
<accession>A0A395IW25</accession>
<dbReference type="EMBL" id="QKRW01000016">
    <property type="protein sequence ID" value="RAL64074.1"/>
    <property type="molecule type" value="Genomic_DNA"/>
</dbReference>
<evidence type="ECO:0000256" key="1">
    <source>
        <dbReference type="SAM" id="MobiDB-lite"/>
    </source>
</evidence>
<feature type="region of interest" description="Disordered" evidence="1">
    <location>
        <begin position="753"/>
        <end position="795"/>
    </location>
</feature>
<dbReference type="Proteomes" id="UP000249056">
    <property type="component" value="Unassembled WGS sequence"/>
</dbReference>
<organism evidence="3 4">
    <name type="scientific">Monilinia fructigena</name>
    <dbReference type="NCBI Taxonomy" id="38457"/>
    <lineage>
        <taxon>Eukaryota</taxon>
        <taxon>Fungi</taxon>
        <taxon>Dikarya</taxon>
        <taxon>Ascomycota</taxon>
        <taxon>Pezizomycotina</taxon>
        <taxon>Leotiomycetes</taxon>
        <taxon>Helotiales</taxon>
        <taxon>Sclerotiniaceae</taxon>
        <taxon>Monilinia</taxon>
    </lineage>
</organism>
<dbReference type="AlphaFoldDB" id="A0A395IW25"/>
<evidence type="ECO:0000313" key="3">
    <source>
        <dbReference type="EMBL" id="RAL64074.1"/>
    </source>
</evidence>
<dbReference type="PANTHER" id="PTHR38113">
    <property type="match status" value="1"/>
</dbReference>
<feature type="compositionally biased region" description="Basic residues" evidence="1">
    <location>
        <begin position="29"/>
        <end position="43"/>
    </location>
</feature>
<feature type="region of interest" description="Disordered" evidence="1">
    <location>
        <begin position="523"/>
        <end position="544"/>
    </location>
</feature>
<name>A0A395IW25_9HELO</name>
<feature type="domain" description="DUF2293" evidence="2">
    <location>
        <begin position="211"/>
        <end position="299"/>
    </location>
</feature>
<feature type="compositionally biased region" description="Basic and acidic residues" evidence="1">
    <location>
        <begin position="19"/>
        <end position="28"/>
    </location>
</feature>
<evidence type="ECO:0000313" key="4">
    <source>
        <dbReference type="Proteomes" id="UP000249056"/>
    </source>
</evidence>
<feature type="compositionally biased region" description="Basic residues" evidence="1">
    <location>
        <begin position="1"/>
        <end position="15"/>
    </location>
</feature>
<feature type="compositionally biased region" description="Polar residues" evidence="1">
    <location>
        <begin position="360"/>
        <end position="376"/>
    </location>
</feature>
<dbReference type="Pfam" id="PF10056">
    <property type="entry name" value="DUF2293"/>
    <property type="match status" value="1"/>
</dbReference>
<evidence type="ECO:0000259" key="2">
    <source>
        <dbReference type="Pfam" id="PF10056"/>
    </source>
</evidence>
<dbReference type="PANTHER" id="PTHR38113:SF1">
    <property type="entry name" value="DUF2293 DOMAIN-CONTAINING PROTEIN"/>
    <property type="match status" value="1"/>
</dbReference>
<gene>
    <name evidence="3" type="ORF">DID88_003262</name>
</gene>
<dbReference type="InterPro" id="IPR018744">
    <property type="entry name" value="DUF2293"/>
</dbReference>
<feature type="compositionally biased region" description="Basic and acidic residues" evidence="1">
    <location>
        <begin position="44"/>
        <end position="54"/>
    </location>
</feature>